<keyword evidence="3" id="KW-1185">Reference proteome</keyword>
<name>A0A0C3IFR3_PISTI</name>
<reference evidence="3" key="2">
    <citation type="submission" date="2015-01" db="EMBL/GenBank/DDBJ databases">
        <title>Evolutionary Origins and Diversification of the Mycorrhizal Mutualists.</title>
        <authorList>
            <consortium name="DOE Joint Genome Institute"/>
            <consortium name="Mycorrhizal Genomics Consortium"/>
            <person name="Kohler A."/>
            <person name="Kuo A."/>
            <person name="Nagy L.G."/>
            <person name="Floudas D."/>
            <person name="Copeland A."/>
            <person name="Barry K.W."/>
            <person name="Cichocki N."/>
            <person name="Veneault-Fourrey C."/>
            <person name="LaButti K."/>
            <person name="Lindquist E.A."/>
            <person name="Lipzen A."/>
            <person name="Lundell T."/>
            <person name="Morin E."/>
            <person name="Murat C."/>
            <person name="Riley R."/>
            <person name="Ohm R."/>
            <person name="Sun H."/>
            <person name="Tunlid A."/>
            <person name="Henrissat B."/>
            <person name="Grigoriev I.V."/>
            <person name="Hibbett D.S."/>
            <person name="Martin F."/>
        </authorList>
    </citation>
    <scope>NUCLEOTIDE SEQUENCE [LARGE SCALE GENOMIC DNA]</scope>
    <source>
        <strain evidence="2 3">Marx 270</strain>
    </source>
</reference>
<evidence type="ECO:0000313" key="2">
    <source>
        <dbReference type="EMBL" id="KIO05919.1"/>
    </source>
</evidence>
<dbReference type="EMBL" id="KN831965">
    <property type="protein sequence ID" value="KIO05919.1"/>
    <property type="molecule type" value="Genomic_DNA"/>
</dbReference>
<dbReference type="Proteomes" id="UP000054217">
    <property type="component" value="Unassembled WGS sequence"/>
</dbReference>
<organism evidence="1 3">
    <name type="scientific">Pisolithus tinctorius Marx 270</name>
    <dbReference type="NCBI Taxonomy" id="870435"/>
    <lineage>
        <taxon>Eukaryota</taxon>
        <taxon>Fungi</taxon>
        <taxon>Dikarya</taxon>
        <taxon>Basidiomycota</taxon>
        <taxon>Agaricomycotina</taxon>
        <taxon>Agaricomycetes</taxon>
        <taxon>Agaricomycetidae</taxon>
        <taxon>Boletales</taxon>
        <taxon>Sclerodermatineae</taxon>
        <taxon>Pisolithaceae</taxon>
        <taxon>Pisolithus</taxon>
    </lineage>
</organism>
<dbReference type="EMBL" id="KN832060">
    <property type="protein sequence ID" value="KIN95832.1"/>
    <property type="molecule type" value="Genomic_DNA"/>
</dbReference>
<evidence type="ECO:0000313" key="1">
    <source>
        <dbReference type="EMBL" id="KIN95832.1"/>
    </source>
</evidence>
<dbReference type="AlphaFoldDB" id="A0A0C3IFR3"/>
<reference evidence="1" key="3">
    <citation type="submission" date="2015-02" db="EMBL/GenBank/DDBJ databases">
        <title>Evolutionary Origins and Diversification of the Mycorrhizal Mutualists.</title>
        <authorList>
            <consortium name="DOE Joint Genome Institute"/>
            <consortium name="Mycorrhizal Genomics Consortium"/>
            <person name="Kohler A."/>
            <person name="Kuo A."/>
            <person name="Nagy L.G."/>
            <person name="Floudas D."/>
            <person name="Copeland A."/>
            <person name="Barry K.W."/>
            <person name="Cichocki N."/>
            <person name="Veneault-Fourrey C."/>
            <person name="LaButti K."/>
            <person name="Lindquist E.A."/>
            <person name="Lipzen A."/>
            <person name="Lundell T."/>
            <person name="Morin E."/>
            <person name="Murat C."/>
            <person name="Riley R."/>
            <person name="Ohm R."/>
            <person name="Sun H."/>
            <person name="Tunlid A."/>
            <person name="Henrissat B."/>
            <person name="Grigoriev I.V."/>
            <person name="Hibbett D.S."/>
            <person name="Martin F."/>
        </authorList>
    </citation>
    <scope>NUCLEOTIDE SEQUENCE</scope>
    <source>
        <strain evidence="1">Marx 270</strain>
    </source>
</reference>
<feature type="non-terminal residue" evidence="1">
    <location>
        <position position="100"/>
    </location>
</feature>
<gene>
    <name evidence="1" type="ORF">M404DRAFT_1007216</name>
    <name evidence="2" type="ORF">M404DRAFT_999636</name>
</gene>
<reference evidence="1 3" key="1">
    <citation type="submission" date="2014-04" db="EMBL/GenBank/DDBJ databases">
        <authorList>
            <consortium name="DOE Joint Genome Institute"/>
            <person name="Kuo A."/>
            <person name="Kohler A."/>
            <person name="Costa M.D."/>
            <person name="Nagy L.G."/>
            <person name="Floudas D."/>
            <person name="Copeland A."/>
            <person name="Barry K.W."/>
            <person name="Cichocki N."/>
            <person name="Veneault-Fourrey C."/>
            <person name="LaButti K."/>
            <person name="Lindquist E.A."/>
            <person name="Lipzen A."/>
            <person name="Lundell T."/>
            <person name="Morin E."/>
            <person name="Murat C."/>
            <person name="Sun H."/>
            <person name="Tunlid A."/>
            <person name="Henrissat B."/>
            <person name="Grigoriev I.V."/>
            <person name="Hibbett D.S."/>
            <person name="Martin F."/>
            <person name="Nordberg H.P."/>
            <person name="Cantor M.N."/>
            <person name="Hua S.X."/>
        </authorList>
    </citation>
    <scope>NUCLEOTIDE SEQUENCE [LARGE SCALE GENOMIC DNA]</scope>
    <source>
        <strain evidence="1 3">Marx 270</strain>
    </source>
</reference>
<sequence length="100" mass="11278">MSAISLYHFRFTGVWGTKTCHGPPCWVSGRHEGEKLVQRQALHRRCSIANSTRETLAVFTLLITSGKCPFSYLLRHQMQLTQVGSVTHAEHTVVRMCVGH</sequence>
<protein>
    <submittedName>
        <fullName evidence="1">Uncharacterized protein</fullName>
    </submittedName>
</protein>
<dbReference type="HOGENOM" id="CLU_2312876_0_0_1"/>
<proteinExistence type="predicted"/>
<accession>A0A0C3IFR3</accession>
<evidence type="ECO:0000313" key="3">
    <source>
        <dbReference type="Proteomes" id="UP000054217"/>
    </source>
</evidence>